<dbReference type="Pfam" id="PF02203">
    <property type="entry name" value="TarH"/>
    <property type="match status" value="1"/>
</dbReference>
<keyword evidence="8 13" id="KW-0472">Membrane</keyword>
<comment type="caution">
    <text evidence="16">The sequence shown here is derived from an EMBL/GenBank/DDBJ whole genome shotgun (WGS) entry which is preliminary data.</text>
</comment>
<dbReference type="InterPro" id="IPR003122">
    <property type="entry name" value="Tar_rcpt_lig-bd"/>
</dbReference>
<evidence type="ECO:0000256" key="7">
    <source>
        <dbReference type="ARBA" id="ARBA00022989"/>
    </source>
</evidence>
<proteinExistence type="inferred from homology"/>
<evidence type="ECO:0000259" key="14">
    <source>
        <dbReference type="PROSITE" id="PS50111"/>
    </source>
</evidence>
<evidence type="ECO:0000256" key="8">
    <source>
        <dbReference type="ARBA" id="ARBA00023136"/>
    </source>
</evidence>
<dbReference type="SMART" id="SM00304">
    <property type="entry name" value="HAMP"/>
    <property type="match status" value="1"/>
</dbReference>
<feature type="compositionally biased region" description="Low complexity" evidence="12">
    <location>
        <begin position="553"/>
        <end position="580"/>
    </location>
</feature>
<dbReference type="AlphaFoldDB" id="A0A2A7UXX1"/>
<dbReference type="RefSeq" id="WP_083520281.1">
    <property type="nucleotide sequence ID" value="NZ_PDEA01000001.1"/>
</dbReference>
<keyword evidence="7 13" id="KW-1133">Transmembrane helix</keyword>
<dbReference type="STRING" id="1219032.GCA_001515545_00895"/>
<reference evidence="17" key="1">
    <citation type="submission" date="2017-09" db="EMBL/GenBank/DDBJ databases">
        <title>FDA dAtabase for Regulatory Grade micrObial Sequences (FDA-ARGOS): Supporting development and validation of Infectious Disease Dx tests.</title>
        <authorList>
            <person name="Minogue T."/>
            <person name="Wolcott M."/>
            <person name="Wasieloski L."/>
            <person name="Aguilar W."/>
            <person name="Moore D."/>
            <person name="Tallon L."/>
            <person name="Sadzewicz L."/>
            <person name="Ott S."/>
            <person name="Zhao X."/>
            <person name="Nagaraj S."/>
            <person name="Vavikolanu K."/>
            <person name="Aluvathingal J."/>
            <person name="Nadendla S."/>
            <person name="Sichtig H."/>
        </authorList>
    </citation>
    <scope>NUCLEOTIDE SEQUENCE [LARGE SCALE GENOMIC DNA]</scope>
    <source>
        <strain evidence="17">FDAARGOS_394</strain>
    </source>
</reference>
<gene>
    <name evidence="16" type="ORF">CRM82_17680</name>
</gene>
<dbReference type="FunFam" id="1.10.287.950:FF:000001">
    <property type="entry name" value="Methyl-accepting chemotaxis sensory transducer"/>
    <property type="match status" value="1"/>
</dbReference>
<evidence type="ECO:0000256" key="12">
    <source>
        <dbReference type="SAM" id="MobiDB-lite"/>
    </source>
</evidence>
<evidence type="ECO:0000256" key="6">
    <source>
        <dbReference type="ARBA" id="ARBA00022692"/>
    </source>
</evidence>
<name>A0A2A7UXX1_COMTR</name>
<evidence type="ECO:0000256" key="4">
    <source>
        <dbReference type="ARBA" id="ARBA00022500"/>
    </source>
</evidence>
<evidence type="ECO:0000256" key="3">
    <source>
        <dbReference type="ARBA" id="ARBA00022481"/>
    </source>
</evidence>
<evidence type="ECO:0000256" key="5">
    <source>
        <dbReference type="ARBA" id="ARBA00022519"/>
    </source>
</evidence>
<evidence type="ECO:0000256" key="9">
    <source>
        <dbReference type="ARBA" id="ARBA00023224"/>
    </source>
</evidence>
<feature type="transmembrane region" description="Helical" evidence="13">
    <location>
        <begin position="195"/>
        <end position="221"/>
    </location>
</feature>
<keyword evidence="2" id="KW-1003">Cell membrane</keyword>
<dbReference type="PROSITE" id="PS50885">
    <property type="entry name" value="HAMP"/>
    <property type="match status" value="1"/>
</dbReference>
<dbReference type="CDD" id="cd11386">
    <property type="entry name" value="MCP_signal"/>
    <property type="match status" value="1"/>
</dbReference>
<comment type="similarity">
    <text evidence="10">Belongs to the methyl-accepting chemotaxis (MCP) protein family.</text>
</comment>
<evidence type="ECO:0000256" key="2">
    <source>
        <dbReference type="ARBA" id="ARBA00022475"/>
    </source>
</evidence>
<accession>A0A2A7UXX1</accession>
<feature type="domain" description="Methyl-accepting transducer" evidence="14">
    <location>
        <begin position="279"/>
        <end position="508"/>
    </location>
</feature>
<evidence type="ECO:0000256" key="13">
    <source>
        <dbReference type="SAM" id="Phobius"/>
    </source>
</evidence>
<evidence type="ECO:0000256" key="11">
    <source>
        <dbReference type="PROSITE-ProRule" id="PRU00284"/>
    </source>
</evidence>
<evidence type="ECO:0000259" key="15">
    <source>
        <dbReference type="PROSITE" id="PS50885"/>
    </source>
</evidence>
<dbReference type="InterPro" id="IPR004090">
    <property type="entry name" value="Chemotax_Me-accpt_rcpt"/>
</dbReference>
<dbReference type="PROSITE" id="PS50111">
    <property type="entry name" value="CHEMOTAXIS_TRANSDUC_2"/>
    <property type="match status" value="1"/>
</dbReference>
<dbReference type="InterPro" id="IPR051310">
    <property type="entry name" value="MCP_chemotaxis"/>
</dbReference>
<dbReference type="GO" id="GO:0004888">
    <property type="term" value="F:transmembrane signaling receptor activity"/>
    <property type="evidence" value="ECO:0007669"/>
    <property type="project" value="InterPro"/>
</dbReference>
<keyword evidence="3" id="KW-0488">Methylation</keyword>
<dbReference type="Gene3D" id="1.10.287.950">
    <property type="entry name" value="Methyl-accepting chemotaxis protein"/>
    <property type="match status" value="1"/>
</dbReference>
<evidence type="ECO:0000313" key="17">
    <source>
        <dbReference type="Proteomes" id="UP000220246"/>
    </source>
</evidence>
<dbReference type="PANTHER" id="PTHR43531:SF14">
    <property type="entry name" value="METHYL-ACCEPTING CHEMOTAXIS PROTEIN I-RELATED"/>
    <property type="match status" value="1"/>
</dbReference>
<dbReference type="GO" id="GO:0005886">
    <property type="term" value="C:plasma membrane"/>
    <property type="evidence" value="ECO:0007669"/>
    <property type="project" value="UniProtKB-SubCell"/>
</dbReference>
<dbReference type="Pfam" id="PF00015">
    <property type="entry name" value="MCPsignal"/>
    <property type="match status" value="1"/>
</dbReference>
<dbReference type="PANTHER" id="PTHR43531">
    <property type="entry name" value="PROTEIN ICFG"/>
    <property type="match status" value="1"/>
</dbReference>
<sequence length="580" mass="61082">MWSFNALKLTQRYTLVFVAYWVSLIAVIGMSWFGLLSARDSLRNLHDQSLQRILLADAMTESALQSRAQLLLAYQHAPDSPLAALHDHPVSAHLDTVRESLERGATVQKELRALTDDPQDLAMLDEVVKVDQAWSAQLTDYVRSMGAGDFSPDLMARFLATGREQGEMLVGLVGAFKGLQVSKADIAYQEAEQHYHVGILVFIAAIVLGGVPATLLSISLLRRMRQGFQQAQASAQSIAKGDLSQQVRASGKDEISDLLGHMEDMRAHLHQIIAQVRSGADAIAGASTQVAAGTQDLSSRTEQQAASLEQTAAATEQLSSTVQHNADSAVRASELASTATDVAQRGGAMVGQVVQTMEDINTSSRKIEDIIAVIDGIAFQTNILALNAAVEAARAGEQGRGFAVVAGEVRSLAGRSAEAAKEVKTLITASVDRVRVGSEQVHRTGATMQDIVSGIQRVADIVGEIAEASREQSRGLEQINLAVANLDDVTQQNAALVEETSAASSSLQEQARQLAGMAAKFVLQGGAVGYARPAVDAGPRGPASLGGGGGGQSVAAPRSQPQPQPRAAAPSSAKAPAALV</sequence>
<dbReference type="Pfam" id="PF00672">
    <property type="entry name" value="HAMP"/>
    <property type="match status" value="1"/>
</dbReference>
<dbReference type="GO" id="GO:0006935">
    <property type="term" value="P:chemotaxis"/>
    <property type="evidence" value="ECO:0007669"/>
    <property type="project" value="UniProtKB-KW"/>
</dbReference>
<keyword evidence="6 13" id="KW-0812">Transmembrane</keyword>
<dbReference type="OrthoDB" id="9806477at2"/>
<keyword evidence="9 11" id="KW-0807">Transducer</keyword>
<dbReference type="InterPro" id="IPR004089">
    <property type="entry name" value="MCPsignal_dom"/>
</dbReference>
<protein>
    <submittedName>
        <fullName evidence="16">Methyl-accepting chemotaxis protein</fullName>
    </submittedName>
</protein>
<feature type="transmembrane region" description="Helical" evidence="13">
    <location>
        <begin position="12"/>
        <end position="35"/>
    </location>
</feature>
<dbReference type="GO" id="GO:0007165">
    <property type="term" value="P:signal transduction"/>
    <property type="evidence" value="ECO:0007669"/>
    <property type="project" value="UniProtKB-KW"/>
</dbReference>
<organism evidence="16 17">
    <name type="scientific">Comamonas terrigena</name>
    <dbReference type="NCBI Taxonomy" id="32013"/>
    <lineage>
        <taxon>Bacteria</taxon>
        <taxon>Pseudomonadati</taxon>
        <taxon>Pseudomonadota</taxon>
        <taxon>Betaproteobacteria</taxon>
        <taxon>Burkholderiales</taxon>
        <taxon>Comamonadaceae</taxon>
        <taxon>Comamonas</taxon>
    </lineage>
</organism>
<evidence type="ECO:0000256" key="1">
    <source>
        <dbReference type="ARBA" id="ARBA00004429"/>
    </source>
</evidence>
<dbReference type="SMART" id="SM00283">
    <property type="entry name" value="MA"/>
    <property type="match status" value="1"/>
</dbReference>
<evidence type="ECO:0000313" key="16">
    <source>
        <dbReference type="EMBL" id="PEH90175.1"/>
    </source>
</evidence>
<keyword evidence="4" id="KW-0145">Chemotaxis</keyword>
<comment type="subcellular location">
    <subcellularLocation>
        <location evidence="1">Cell inner membrane</location>
        <topology evidence="1">Multi-pass membrane protein</topology>
    </subcellularLocation>
</comment>
<feature type="region of interest" description="Disordered" evidence="12">
    <location>
        <begin position="536"/>
        <end position="580"/>
    </location>
</feature>
<evidence type="ECO:0000256" key="10">
    <source>
        <dbReference type="ARBA" id="ARBA00029447"/>
    </source>
</evidence>
<dbReference type="CDD" id="cd06225">
    <property type="entry name" value="HAMP"/>
    <property type="match status" value="1"/>
</dbReference>
<keyword evidence="17" id="KW-1185">Reference proteome</keyword>
<dbReference type="EMBL" id="PDEA01000001">
    <property type="protein sequence ID" value="PEH90175.1"/>
    <property type="molecule type" value="Genomic_DNA"/>
</dbReference>
<dbReference type="SUPFAM" id="SSF58104">
    <property type="entry name" value="Methyl-accepting chemotaxis protein (MCP) signaling domain"/>
    <property type="match status" value="1"/>
</dbReference>
<dbReference type="PRINTS" id="PR00260">
    <property type="entry name" value="CHEMTRNSDUCR"/>
</dbReference>
<dbReference type="Proteomes" id="UP000220246">
    <property type="component" value="Unassembled WGS sequence"/>
</dbReference>
<dbReference type="InterPro" id="IPR003660">
    <property type="entry name" value="HAMP_dom"/>
</dbReference>
<feature type="domain" description="HAMP" evidence="15">
    <location>
        <begin position="222"/>
        <end position="274"/>
    </location>
</feature>
<keyword evidence="5" id="KW-0997">Cell inner membrane</keyword>